<dbReference type="OrthoDB" id="5581392at2759"/>
<proteinExistence type="predicted"/>
<dbReference type="AlphaFoldDB" id="A0A9W8I0R3"/>
<reference evidence="2" key="1">
    <citation type="submission" date="2022-07" db="EMBL/GenBank/DDBJ databases">
        <title>Phylogenomic reconstructions and comparative analyses of Kickxellomycotina fungi.</title>
        <authorList>
            <person name="Reynolds N.K."/>
            <person name="Stajich J.E."/>
            <person name="Barry K."/>
            <person name="Grigoriev I.V."/>
            <person name="Crous P."/>
            <person name="Smith M.E."/>
        </authorList>
    </citation>
    <scope>NUCLEOTIDE SEQUENCE</scope>
    <source>
        <strain evidence="2">NRRL 1565</strain>
    </source>
</reference>
<feature type="region of interest" description="Disordered" evidence="1">
    <location>
        <begin position="1"/>
        <end position="34"/>
    </location>
</feature>
<accession>A0A9W8I0R3</accession>
<name>A0A9W8I0R3_9FUNG</name>
<sequence length="255" mass="27496">MTAVSTATPMPRPATGSFDGGEGDGASPSSVVERARLEKVERELHRLKKIIASLLPDELNDDDLRSVYGELDQPRISSNDLISRLLRSRAGTAHHKFSPELPPSPTSNSPIRGSAQPLASENCAPDVTIPPAPPLPPPLPPINPSLLNSAFSQAASGVRERNSANRQPPQPGAQPSLQRRRGSNDSASSSLPANGRPRVVSSTVRQLRAELRPVPKSSEDPPPPHKDPGVMVKLLEEMKHHKLRPVKKRPKDMCS</sequence>
<keyword evidence="3" id="KW-1185">Reference proteome</keyword>
<protein>
    <submittedName>
        <fullName evidence="2">Uncharacterized protein</fullName>
    </submittedName>
</protein>
<dbReference type="EMBL" id="JANBUO010000281">
    <property type="protein sequence ID" value="KAJ2805516.1"/>
    <property type="molecule type" value="Genomic_DNA"/>
</dbReference>
<organism evidence="2 3">
    <name type="scientific">Coemansia guatemalensis</name>
    <dbReference type="NCBI Taxonomy" id="2761395"/>
    <lineage>
        <taxon>Eukaryota</taxon>
        <taxon>Fungi</taxon>
        <taxon>Fungi incertae sedis</taxon>
        <taxon>Zoopagomycota</taxon>
        <taxon>Kickxellomycotina</taxon>
        <taxon>Kickxellomycetes</taxon>
        <taxon>Kickxellales</taxon>
        <taxon>Kickxellaceae</taxon>
        <taxon>Coemansia</taxon>
    </lineage>
</organism>
<evidence type="ECO:0000313" key="3">
    <source>
        <dbReference type="Proteomes" id="UP001140094"/>
    </source>
</evidence>
<feature type="compositionally biased region" description="Basic and acidic residues" evidence="1">
    <location>
        <begin position="207"/>
        <end position="231"/>
    </location>
</feature>
<feature type="region of interest" description="Disordered" evidence="1">
    <location>
        <begin position="94"/>
        <end position="231"/>
    </location>
</feature>
<comment type="caution">
    <text evidence="2">The sequence shown here is derived from an EMBL/GenBank/DDBJ whole genome shotgun (WGS) entry which is preliminary data.</text>
</comment>
<gene>
    <name evidence="2" type="ORF">H4R20_002062</name>
</gene>
<dbReference type="Proteomes" id="UP001140094">
    <property type="component" value="Unassembled WGS sequence"/>
</dbReference>
<evidence type="ECO:0000313" key="2">
    <source>
        <dbReference type="EMBL" id="KAJ2805516.1"/>
    </source>
</evidence>
<feature type="region of interest" description="Disordered" evidence="1">
    <location>
        <begin position="236"/>
        <end position="255"/>
    </location>
</feature>
<evidence type="ECO:0000256" key="1">
    <source>
        <dbReference type="SAM" id="MobiDB-lite"/>
    </source>
</evidence>
<feature type="compositionally biased region" description="Basic residues" evidence="1">
    <location>
        <begin position="240"/>
        <end position="255"/>
    </location>
</feature>
<feature type="compositionally biased region" description="Pro residues" evidence="1">
    <location>
        <begin position="128"/>
        <end position="143"/>
    </location>
</feature>